<evidence type="ECO:0000259" key="1">
    <source>
        <dbReference type="Pfam" id="PF09414"/>
    </source>
</evidence>
<protein>
    <submittedName>
        <fullName evidence="2">RNA ligase</fullName>
    </submittedName>
</protein>
<evidence type="ECO:0000313" key="2">
    <source>
        <dbReference type="EMBL" id="SEA60497.1"/>
    </source>
</evidence>
<dbReference type="EMBL" id="FNQY01000032">
    <property type="protein sequence ID" value="SEA60497.1"/>
    <property type="molecule type" value="Genomic_DNA"/>
</dbReference>
<organism evidence="2 3">
    <name type="scientific">Arachidicoccus rhizosphaerae</name>
    <dbReference type="NCBI Taxonomy" id="551991"/>
    <lineage>
        <taxon>Bacteria</taxon>
        <taxon>Pseudomonadati</taxon>
        <taxon>Bacteroidota</taxon>
        <taxon>Chitinophagia</taxon>
        <taxon>Chitinophagales</taxon>
        <taxon>Chitinophagaceae</taxon>
        <taxon>Arachidicoccus</taxon>
    </lineage>
</organism>
<dbReference type="STRING" id="551991.SAMN05192529_13223"/>
<dbReference type="InterPro" id="IPR021122">
    <property type="entry name" value="RNA_ligase_dom_REL/Rnl2"/>
</dbReference>
<evidence type="ECO:0000313" key="3">
    <source>
        <dbReference type="Proteomes" id="UP000199041"/>
    </source>
</evidence>
<sequence>MHLSIQKGSENYTAQVISLPAKVEVPSLDNLVRVTYQGNDCLVQKTSDSAGKYLFFPSGCVLDQKFLFNNNLFRHAPQNLDPSKTGFFEDSGRVKALKFKGIISTGFIIPAASLGYLIDPALLPIGESFTDINRQSICRKFIRPQRGFSSGAVKIKNFDIQTLVDPKFAPEHTDTAQLLKNCQHLGLLSQVTITHKLHGTSIRVFHTLIKRRLNLMEKFLKKLGVNIQDREYSYLVGSRRLIKSKDFGSVNNYKFFKPDLWTKVAQDCLKDKLNKGESIYAEIVGSDFEGGAIQQGYTYGLSGPKLFIYRITQINPEGIEVDLSWSQVKQRASQLGLDTVPEFYHGMLAPLLQRHYIEIPDLVDEISLQPALEELFYKHLLDMPSILDPQVTEEGFVLRQDSYPCVRAFKIKSRKFQLYESGAQDKQLADMEEDN</sequence>
<dbReference type="SUPFAM" id="SSF56091">
    <property type="entry name" value="DNA ligase/mRNA capping enzyme, catalytic domain"/>
    <property type="match status" value="1"/>
</dbReference>
<dbReference type="Pfam" id="PF09414">
    <property type="entry name" value="RNA_ligase"/>
    <property type="match status" value="1"/>
</dbReference>
<feature type="domain" description="RNA ligase" evidence="1">
    <location>
        <begin position="190"/>
        <end position="410"/>
    </location>
</feature>
<dbReference type="Proteomes" id="UP000199041">
    <property type="component" value="Unassembled WGS sequence"/>
</dbReference>
<keyword evidence="2" id="KW-0436">Ligase</keyword>
<dbReference type="GO" id="GO:0016874">
    <property type="term" value="F:ligase activity"/>
    <property type="evidence" value="ECO:0007669"/>
    <property type="project" value="UniProtKB-KW"/>
</dbReference>
<name>A0A1H4CJF6_9BACT</name>
<dbReference type="AlphaFoldDB" id="A0A1H4CJF6"/>
<reference evidence="2 3" key="1">
    <citation type="submission" date="2016-10" db="EMBL/GenBank/DDBJ databases">
        <authorList>
            <person name="de Groot N.N."/>
        </authorList>
    </citation>
    <scope>NUCLEOTIDE SEQUENCE [LARGE SCALE GENOMIC DNA]</scope>
    <source>
        <strain evidence="2 3">Vu-144</strain>
    </source>
</reference>
<accession>A0A1H4CJF6</accession>
<dbReference type="RefSeq" id="WP_091401109.1">
    <property type="nucleotide sequence ID" value="NZ_FNQY01000032.1"/>
</dbReference>
<proteinExistence type="predicted"/>
<dbReference type="OrthoDB" id="9255590at2"/>
<gene>
    <name evidence="2" type="ORF">SAMN05192529_13223</name>
</gene>
<keyword evidence="3" id="KW-1185">Reference proteome</keyword>